<dbReference type="SMART" id="SM00139">
    <property type="entry name" value="MyTH4"/>
    <property type="match status" value="1"/>
</dbReference>
<feature type="domain" description="PH" evidence="5">
    <location>
        <begin position="610"/>
        <end position="704"/>
    </location>
</feature>
<feature type="coiled-coil region" evidence="3">
    <location>
        <begin position="20"/>
        <end position="61"/>
    </location>
</feature>
<evidence type="ECO:0000256" key="3">
    <source>
        <dbReference type="SAM" id="Coils"/>
    </source>
</evidence>
<feature type="compositionally biased region" description="Polar residues" evidence="4">
    <location>
        <begin position="1255"/>
        <end position="1270"/>
    </location>
</feature>
<evidence type="ECO:0000259" key="7">
    <source>
        <dbReference type="PROSITE" id="PS51016"/>
    </source>
</evidence>
<evidence type="ECO:0000256" key="1">
    <source>
        <dbReference type="ARBA" id="ARBA00022737"/>
    </source>
</evidence>
<dbReference type="SMART" id="SM00295">
    <property type="entry name" value="B41"/>
    <property type="match status" value="1"/>
</dbReference>
<dbReference type="InterPro" id="IPR014352">
    <property type="entry name" value="FERM/acyl-CoA-bd_prot_sf"/>
</dbReference>
<dbReference type="PROSITE" id="PS50057">
    <property type="entry name" value="FERM_3"/>
    <property type="match status" value="1"/>
</dbReference>
<feature type="compositionally biased region" description="Low complexity" evidence="4">
    <location>
        <begin position="287"/>
        <end position="317"/>
    </location>
</feature>
<feature type="compositionally biased region" description="Low complexity" evidence="4">
    <location>
        <begin position="374"/>
        <end position="391"/>
    </location>
</feature>
<feature type="compositionally biased region" description="Polar residues" evidence="4">
    <location>
        <begin position="1457"/>
        <end position="1466"/>
    </location>
</feature>
<evidence type="ECO:0000313" key="8">
    <source>
        <dbReference type="EMBL" id="CAG13163.1"/>
    </source>
</evidence>
<dbReference type="Pfam" id="PF00373">
    <property type="entry name" value="FERM_M"/>
    <property type="match status" value="1"/>
</dbReference>
<dbReference type="Pfam" id="PF21989">
    <property type="entry name" value="RA_2"/>
    <property type="match status" value="1"/>
</dbReference>
<evidence type="ECO:0000256" key="2">
    <source>
        <dbReference type="ARBA" id="ARBA00023054"/>
    </source>
</evidence>
<dbReference type="PROSITE" id="PS51016">
    <property type="entry name" value="MYTH4"/>
    <property type="match status" value="1"/>
</dbReference>
<reference evidence="8" key="1">
    <citation type="journal article" date="2004" name="Nature">
        <title>Genome duplication in the teleost fish Tetraodon nigroviridis reveals the early vertebrate proto-karyotype.</title>
        <authorList>
            <person name="Jaillon O."/>
            <person name="Aury J.-M."/>
            <person name="Brunet F."/>
            <person name="Petit J.-L."/>
            <person name="Stange-Thomann N."/>
            <person name="Mauceli E."/>
            <person name="Bouneau L."/>
            <person name="Fischer C."/>
            <person name="Ozouf-Costaz C."/>
            <person name="Bernot A."/>
            <person name="Nicaud S."/>
            <person name="Jaffe D."/>
            <person name="Fisher S."/>
            <person name="Lutfalla G."/>
            <person name="Dossat C."/>
            <person name="Segurens B."/>
            <person name="Dasilva C."/>
            <person name="Salanoubat M."/>
            <person name="Levy M."/>
            <person name="Boudet N."/>
            <person name="Castellano S."/>
            <person name="Anthouard V."/>
            <person name="Jubin C."/>
            <person name="Castelli V."/>
            <person name="Katinka M."/>
            <person name="Vacherie B."/>
            <person name="Biemont C."/>
            <person name="Skalli Z."/>
            <person name="Cattolico L."/>
            <person name="Poulain J."/>
            <person name="De Berardinis V."/>
            <person name="Cruaud C."/>
            <person name="Duprat S."/>
            <person name="Brottier P."/>
            <person name="Coutanceau J.-P."/>
            <person name="Gouzy J."/>
            <person name="Parra G."/>
            <person name="Lardier G."/>
            <person name="Chapple C."/>
            <person name="McKernan K.J."/>
            <person name="McEwan P."/>
            <person name="Bosak S."/>
            <person name="Kellis M."/>
            <person name="Volff J.-N."/>
            <person name="Guigo R."/>
            <person name="Zody M.C."/>
            <person name="Mesirov J."/>
            <person name="Lindblad-Toh K."/>
            <person name="Birren B."/>
            <person name="Nusbaum C."/>
            <person name="Kahn D."/>
            <person name="Robinson-Rechavi M."/>
            <person name="Laudet V."/>
            <person name="Schachter V."/>
            <person name="Quetier F."/>
            <person name="Saurin W."/>
            <person name="Scarpelli C."/>
            <person name="Wincker P."/>
            <person name="Lander E.S."/>
            <person name="Weissenbach J."/>
            <person name="Roest Crollius H."/>
        </authorList>
    </citation>
    <scope>NUCLEOTIDE SEQUENCE [LARGE SCALE GENOMIC DNA]</scope>
</reference>
<dbReference type="InterPro" id="IPR035963">
    <property type="entry name" value="FERM_2"/>
</dbReference>
<dbReference type="InterPro" id="IPR001849">
    <property type="entry name" value="PH_domain"/>
</dbReference>
<feature type="compositionally biased region" description="Low complexity" evidence="4">
    <location>
        <begin position="165"/>
        <end position="177"/>
    </location>
</feature>
<feature type="compositionally biased region" description="Low complexity" evidence="4">
    <location>
        <begin position="535"/>
        <end position="546"/>
    </location>
</feature>
<dbReference type="SUPFAM" id="SSF50729">
    <property type="entry name" value="PH domain-like"/>
    <property type="match status" value="2"/>
</dbReference>
<name>Q4REL9_TETNG</name>
<gene>
    <name evidence="8" type="ORF">GSTENG00035711001</name>
</gene>
<feature type="region of interest" description="Disordered" evidence="4">
    <location>
        <begin position="1433"/>
        <end position="1466"/>
    </location>
</feature>
<dbReference type="CDD" id="cd13282">
    <property type="entry name" value="PH1_PLEKHH1_PLEKHH2"/>
    <property type="match status" value="1"/>
</dbReference>
<proteinExistence type="predicted"/>
<organism evidence="8">
    <name type="scientific">Tetraodon nigroviridis</name>
    <name type="common">Spotted green pufferfish</name>
    <name type="synonym">Chelonodon nigroviridis</name>
    <dbReference type="NCBI Taxonomy" id="99883"/>
    <lineage>
        <taxon>Eukaryota</taxon>
        <taxon>Metazoa</taxon>
        <taxon>Chordata</taxon>
        <taxon>Craniata</taxon>
        <taxon>Vertebrata</taxon>
        <taxon>Euteleostomi</taxon>
        <taxon>Actinopterygii</taxon>
        <taxon>Neopterygii</taxon>
        <taxon>Teleostei</taxon>
        <taxon>Neoteleostei</taxon>
        <taxon>Acanthomorphata</taxon>
        <taxon>Eupercaria</taxon>
        <taxon>Tetraodontiformes</taxon>
        <taxon>Tetradontoidea</taxon>
        <taxon>Tetraodontidae</taxon>
        <taxon>Tetraodon</taxon>
    </lineage>
</organism>
<feature type="region of interest" description="Disordered" evidence="4">
    <location>
        <begin position="521"/>
        <end position="607"/>
    </location>
</feature>
<evidence type="ECO:0000256" key="4">
    <source>
        <dbReference type="SAM" id="MobiDB-lite"/>
    </source>
</evidence>
<feature type="coiled-coil region" evidence="3">
    <location>
        <begin position="104"/>
        <end position="131"/>
    </location>
</feature>
<dbReference type="EMBL" id="CAAE01015123">
    <property type="protein sequence ID" value="CAG13163.1"/>
    <property type="molecule type" value="Genomic_DNA"/>
</dbReference>
<dbReference type="Gene3D" id="2.30.29.30">
    <property type="entry name" value="Pleckstrin-homology domain (PH domain)/Phosphotyrosine-binding domain (PTB)"/>
    <property type="match status" value="3"/>
</dbReference>
<dbReference type="Pfam" id="PF00169">
    <property type="entry name" value="PH"/>
    <property type="match status" value="1"/>
</dbReference>
<feature type="compositionally biased region" description="Polar residues" evidence="4">
    <location>
        <begin position="318"/>
        <end position="340"/>
    </location>
</feature>
<keyword evidence="2 3" id="KW-0175">Coiled coil</keyword>
<feature type="region of interest" description="Disordered" evidence="4">
    <location>
        <begin position="1255"/>
        <end position="1278"/>
    </location>
</feature>
<feature type="non-terminal residue" evidence="8">
    <location>
        <position position="1"/>
    </location>
</feature>
<dbReference type="PROSITE" id="PS50003">
    <property type="entry name" value="PH_DOMAIN"/>
    <property type="match status" value="1"/>
</dbReference>
<feature type="compositionally biased region" description="Acidic residues" evidence="4">
    <location>
        <begin position="524"/>
        <end position="534"/>
    </location>
</feature>
<dbReference type="Gene3D" id="1.20.80.10">
    <property type="match status" value="1"/>
</dbReference>
<evidence type="ECO:0000259" key="5">
    <source>
        <dbReference type="PROSITE" id="PS50003"/>
    </source>
</evidence>
<dbReference type="InterPro" id="IPR000857">
    <property type="entry name" value="MyTH4_dom"/>
</dbReference>
<dbReference type="PANTHER" id="PTHR22903:SF4">
    <property type="entry name" value="PLECKSTRIN HOMOLOGY DOMAIN-CONTAINING FAMILY H MEMBER 1"/>
    <property type="match status" value="1"/>
</dbReference>
<dbReference type="Pfam" id="PF00784">
    <property type="entry name" value="MyTH4"/>
    <property type="match status" value="1"/>
</dbReference>
<sequence length="1466" mass="160165">RCAALEMQLLRFRIQAGKIRELLAEKMQELEEKVTEADQRADDAEKQVRVMEEKLKSANIQTSESESPLYRKHQDLTIRVQEKDAVLARAQEAKVIEEKAGKIKDWVTLKLKEMEQENQQLKMANLKQAEQILLLQDKLQGLAQTPPGSPGSPGSPALLEKPAGPGSAATSPVATSPPSSPLRPPCCSGAPPAQEDGWRHACARGAKALPADPKARLDVRRTPEHSVKGICLGELSAHHAPVWNAGLATPAPRPEPSISPRCPPGGSDRDNSSDELNDKFRSQCLHSSTSSSSSSSACEAAHGPSPPESAGGPASLSRSPSTSNPFPTGPSQRSGASTTLPKVRTPLTPRDSVQLAKKHSSQPQPSLDRLRPPSAASSTASSTLKSSGAATPAFSQVIEETDIDDGLDGMDGVLEGPGADPLRDGVSFVGLAEELELLDQDATKPPTPPLHRFPSWESRIYAVAKSGMRVSEAGPGARSPGQGSSLPQFSATGPFSQLIHRNVGVPVYTALKGKATQISSVPLAEDESGSEDDSSSLAGSRSSIISPDRKGSVPGSPRAVKRGVSMSSVSSESDYAIPPDACSLDSDYSEPEHKVQRTSSYSCESTGPEVLEKSGYLLKMGNRVQAWKRRWFILRNGGILYYKSPSEVIRKPQGQIQLNSCCRLLRGEGAQTFQLITEKKTFYLTADSPNILEDWIRVLQNVLKVQASGPLPVATAAKPSVRGWLTKVQTRRHSKLVWCSLVGKVFSYYRVQEDKLPLGQLQMHQASVQEVDRSCDSDEDYEVGGRGFLSSHCTLVVKPREQSPTYLLIGTRQEKVPSRGGFPAHLVTVAGLTALLPQDTWLYHLTVAAGSSATFRVGTEYEQLIGELLDADGDPESALWRSEALSFTKEGLRSPLTTLPSEALQTEALKLFKSCQLFINVLVESPSVDYHTSLAQNALQVCLTHPELQNEMYCQLIKQTNQRTPHNHSLTQCWQLLSLCVALFLPQQHVLWYLKQYLRRNADPRSEVGKYAVYCQRSVERTQRNGERESRPSRMEIVSILLRNPYHHSLPFSIPVHFTNSTYQVVGFDGSTTVEEFLLTLTQRIGARRPQLSGFALFTDDPSGRDPEHCLHPSAKICDVISKWEQALKELHPGKNEGTRIVRLTYKNRLCFRAQAKGETERERLLLVYQVNDEVQQGHFPVNKELALEVAALLAQVAQSSHSAGGETLTSAPTSFICSCFRLNMATWRNLLGSPPPAPLRPSLSWSCCRSWTASTPNATDRTAAPSSSGEAGFWDPGAPEPWSQGPNSCFLSLSRDLLERLAHKWSTLRGCGASECVRTYLTVARKWPLFGAKLYSAEPVPPCPVEETQVWLAVNEDGLCVLDLTMNPLVSYPYQGVVTFGGCRDDFMVVTSQQGEPGVGRRSVEKLVFAMAKAKILELTLLMADYMNHRNPGVPPASHRPGGQWEADSRHVPARTPSTKGPTLL</sequence>
<feature type="region of interest" description="Disordered" evidence="4">
    <location>
        <begin position="141"/>
        <end position="197"/>
    </location>
</feature>
<feature type="compositionally biased region" description="Low complexity" evidence="4">
    <location>
        <begin position="564"/>
        <end position="573"/>
    </location>
</feature>
<dbReference type="InterPro" id="IPR038185">
    <property type="entry name" value="MyTH4_dom_sf"/>
</dbReference>
<dbReference type="Gene3D" id="1.25.40.530">
    <property type="entry name" value="MyTH4 domain"/>
    <property type="match status" value="1"/>
</dbReference>
<dbReference type="FunFam" id="2.30.29.30:FF:000286">
    <property type="entry name" value="PH-protein kinase domain containing protein"/>
    <property type="match status" value="1"/>
</dbReference>
<dbReference type="Gene3D" id="3.10.20.90">
    <property type="entry name" value="Phosphatidylinositol 3-kinase Catalytic Subunit, Chain A, domain 1"/>
    <property type="match status" value="1"/>
</dbReference>
<keyword evidence="1" id="KW-0677">Repeat</keyword>
<feature type="compositionally biased region" description="Pro residues" evidence="4">
    <location>
        <begin position="251"/>
        <end position="263"/>
    </location>
</feature>
<dbReference type="GO" id="GO:0005856">
    <property type="term" value="C:cytoskeleton"/>
    <property type="evidence" value="ECO:0007669"/>
    <property type="project" value="InterPro"/>
</dbReference>
<dbReference type="InterPro" id="IPR000299">
    <property type="entry name" value="FERM_domain"/>
</dbReference>
<dbReference type="SUPFAM" id="SSF47031">
    <property type="entry name" value="Second domain of FERM"/>
    <property type="match status" value="1"/>
</dbReference>
<evidence type="ECO:0000259" key="6">
    <source>
        <dbReference type="PROSITE" id="PS50057"/>
    </source>
</evidence>
<feature type="domain" description="MyTH4" evidence="7">
    <location>
        <begin position="887"/>
        <end position="1041"/>
    </location>
</feature>
<dbReference type="KEGG" id="tng:GSTEN00035711G001"/>
<feature type="compositionally biased region" description="Basic and acidic residues" evidence="4">
    <location>
        <begin position="267"/>
        <end position="281"/>
    </location>
</feature>
<dbReference type="OrthoDB" id="6285196at2759"/>
<feature type="region of interest" description="Disordered" evidence="4">
    <location>
        <begin position="246"/>
        <end position="394"/>
    </location>
</feature>
<dbReference type="PANTHER" id="PTHR22903">
    <property type="entry name" value="PLEKHH PROTEIN"/>
    <property type="match status" value="1"/>
</dbReference>
<dbReference type="SMART" id="SM00233">
    <property type="entry name" value="PH"/>
    <property type="match status" value="2"/>
</dbReference>
<reference evidence="8" key="2">
    <citation type="submission" date="2004-02" db="EMBL/GenBank/DDBJ databases">
        <authorList>
            <consortium name="Genoscope"/>
            <consortium name="Whitehead Institute Centre for Genome Research"/>
        </authorList>
    </citation>
    <scope>NUCLEOTIDE SEQUENCE</scope>
</reference>
<dbReference type="InterPro" id="IPR019748">
    <property type="entry name" value="FERM_central"/>
</dbReference>
<protein>
    <submittedName>
        <fullName evidence="8">Chromosome 10 SCAF15123, whole genome shotgun sequence</fullName>
    </submittedName>
</protein>
<feature type="domain" description="FERM" evidence="6">
    <location>
        <begin position="1052"/>
        <end position="1432"/>
    </location>
</feature>
<dbReference type="InterPro" id="IPR011993">
    <property type="entry name" value="PH-like_dom_sf"/>
</dbReference>
<accession>Q4REL9</accession>
<dbReference type="InterPro" id="IPR019749">
    <property type="entry name" value="Band_41_domain"/>
</dbReference>